<dbReference type="InterPro" id="IPR004839">
    <property type="entry name" value="Aminotransferase_I/II_large"/>
</dbReference>
<comment type="cofactor">
    <cofactor evidence="1">
        <name>pyridoxal 5'-phosphate</name>
        <dbReference type="ChEBI" id="CHEBI:597326"/>
    </cofactor>
</comment>
<dbReference type="InterPro" id="IPR015424">
    <property type="entry name" value="PyrdxlP-dep_Trfase"/>
</dbReference>
<protein>
    <submittedName>
        <fullName evidence="10">PLP-dependent aminotransferase family protein</fullName>
    </submittedName>
</protein>
<dbReference type="Pfam" id="PF00155">
    <property type="entry name" value="Aminotran_1_2"/>
    <property type="match status" value="1"/>
</dbReference>
<keyword evidence="3 10" id="KW-0032">Aminotransferase</keyword>
<dbReference type="SMART" id="SM00345">
    <property type="entry name" value="HTH_GNTR"/>
    <property type="match status" value="1"/>
</dbReference>
<dbReference type="Gene3D" id="3.40.640.10">
    <property type="entry name" value="Type I PLP-dependent aspartate aminotransferase-like (Major domain)"/>
    <property type="match status" value="1"/>
</dbReference>
<dbReference type="InterPro" id="IPR036388">
    <property type="entry name" value="WH-like_DNA-bd_sf"/>
</dbReference>
<feature type="domain" description="HTH gntR-type" evidence="9">
    <location>
        <begin position="11"/>
        <end position="79"/>
    </location>
</feature>
<sequence length="479" mass="53840">MDWKPIRQGHTPVYKQIAEWMEQRIASGEFPPGSRLPSERLLAKELQVNRSTVVTAYEELRAAGLVERRHGSGTIVSRDIWGLARNRTPDWKRMAEAGLFRPNLPLIRQIRRDTQDSDMLDLASGELSPELVPHEQFRRLLAAGDFPCHFGYEHPQGNPELRDTLVAHMKTWKGIDAAPSSILVTAGAQQALHLVVQCLLQPGDAVAIEDPSYCYSLPLFRSAGVRLFPLPVDSEGIDPDELLALHGKHRIKMVFLNPNFQNPTGTFLSLPRRKRLLEISAEHGIPIVEDDPYSLTAFSGEHVPTLKSLDRHGTVLYISSLTKIVASGLRIGWVVGPRTVIERLADAKQQIDFGHSIFPQWLANRFLSSEWFPAHLDMLRRELAGRSERLVCSLRESFGGSAEFVPPAGGIHLWCRLTGEWSENRMLAESVKRGVIFVPGMVFGSKKGFVRFTFGRPPKERIQDAISRLAEAYRSVCRQ</sequence>
<dbReference type="InterPro" id="IPR051446">
    <property type="entry name" value="HTH_trans_reg/aminotransferase"/>
</dbReference>
<keyword evidence="4" id="KW-0808">Transferase</keyword>
<reference evidence="10" key="1">
    <citation type="submission" date="2022-12" db="EMBL/GenBank/DDBJ databases">
        <title>Draft genome sequence of the thermophilic strain Brevibacillus thermoruber HT42, isolated from Los Humeros, Puebla, Mexico, with biotechnological potential.</title>
        <authorList>
            <person name="Lara Sanchez J."/>
            <person name="Solis Palacios R."/>
            <person name="Bustos Baena A.S."/>
            <person name="Ruz Baez A.E."/>
            <person name="Espinosa Luna G."/>
            <person name="Oliart Ros R.M."/>
        </authorList>
    </citation>
    <scope>NUCLEOTIDE SEQUENCE</scope>
    <source>
        <strain evidence="10">HT42</strain>
    </source>
</reference>
<dbReference type="CDD" id="cd00609">
    <property type="entry name" value="AAT_like"/>
    <property type="match status" value="1"/>
</dbReference>
<gene>
    <name evidence="10" type="ORF">O3V59_14315</name>
</gene>
<evidence type="ECO:0000256" key="7">
    <source>
        <dbReference type="ARBA" id="ARBA00023125"/>
    </source>
</evidence>
<organism evidence="10 11">
    <name type="scientific">Brevibacillus thermoruber</name>
    <dbReference type="NCBI Taxonomy" id="33942"/>
    <lineage>
        <taxon>Bacteria</taxon>
        <taxon>Bacillati</taxon>
        <taxon>Bacillota</taxon>
        <taxon>Bacilli</taxon>
        <taxon>Bacillales</taxon>
        <taxon>Paenibacillaceae</taxon>
        <taxon>Brevibacillus</taxon>
    </lineage>
</organism>
<evidence type="ECO:0000256" key="5">
    <source>
        <dbReference type="ARBA" id="ARBA00022898"/>
    </source>
</evidence>
<dbReference type="GO" id="GO:0030170">
    <property type="term" value="F:pyridoxal phosphate binding"/>
    <property type="evidence" value="ECO:0007669"/>
    <property type="project" value="InterPro"/>
</dbReference>
<evidence type="ECO:0000256" key="3">
    <source>
        <dbReference type="ARBA" id="ARBA00022576"/>
    </source>
</evidence>
<dbReference type="InterPro" id="IPR015422">
    <property type="entry name" value="PyrdxlP-dep_Trfase_small"/>
</dbReference>
<evidence type="ECO:0000259" key="9">
    <source>
        <dbReference type="PROSITE" id="PS50949"/>
    </source>
</evidence>
<dbReference type="InterPro" id="IPR015421">
    <property type="entry name" value="PyrdxlP-dep_Trfase_major"/>
</dbReference>
<dbReference type="FunFam" id="1.10.10.10:FF:000079">
    <property type="entry name" value="GntR family transcriptional regulator"/>
    <property type="match status" value="1"/>
</dbReference>
<dbReference type="Pfam" id="PF00392">
    <property type="entry name" value="GntR"/>
    <property type="match status" value="1"/>
</dbReference>
<keyword evidence="8" id="KW-0804">Transcription</keyword>
<keyword evidence="6" id="KW-0805">Transcription regulation</keyword>
<dbReference type="FunFam" id="3.40.640.10:FF:000023">
    <property type="entry name" value="Transcriptional regulator, GntR family"/>
    <property type="match status" value="1"/>
</dbReference>
<dbReference type="GO" id="GO:0003700">
    <property type="term" value="F:DNA-binding transcription factor activity"/>
    <property type="evidence" value="ECO:0007669"/>
    <property type="project" value="InterPro"/>
</dbReference>
<name>A0A9X3TSQ0_9BACL</name>
<evidence type="ECO:0000256" key="1">
    <source>
        <dbReference type="ARBA" id="ARBA00001933"/>
    </source>
</evidence>
<dbReference type="PRINTS" id="PR00035">
    <property type="entry name" value="HTHGNTR"/>
</dbReference>
<dbReference type="CDD" id="cd07377">
    <property type="entry name" value="WHTH_GntR"/>
    <property type="match status" value="1"/>
</dbReference>
<dbReference type="PROSITE" id="PS50949">
    <property type="entry name" value="HTH_GNTR"/>
    <property type="match status" value="1"/>
</dbReference>
<dbReference type="EMBL" id="JAPYYP010000018">
    <property type="protein sequence ID" value="MDA5109540.1"/>
    <property type="molecule type" value="Genomic_DNA"/>
</dbReference>
<accession>A0A9X3TSQ0</accession>
<dbReference type="PANTHER" id="PTHR46577:SF2">
    <property type="entry name" value="TRANSCRIPTIONAL REGULATORY PROTEIN"/>
    <property type="match status" value="1"/>
</dbReference>
<dbReference type="AlphaFoldDB" id="A0A9X3TSQ0"/>
<evidence type="ECO:0000256" key="8">
    <source>
        <dbReference type="ARBA" id="ARBA00023163"/>
    </source>
</evidence>
<evidence type="ECO:0000256" key="2">
    <source>
        <dbReference type="ARBA" id="ARBA00005384"/>
    </source>
</evidence>
<evidence type="ECO:0000256" key="4">
    <source>
        <dbReference type="ARBA" id="ARBA00022679"/>
    </source>
</evidence>
<dbReference type="GO" id="GO:0003677">
    <property type="term" value="F:DNA binding"/>
    <property type="evidence" value="ECO:0007669"/>
    <property type="project" value="UniProtKB-KW"/>
</dbReference>
<keyword evidence="5" id="KW-0663">Pyridoxal phosphate</keyword>
<dbReference type="Proteomes" id="UP001151071">
    <property type="component" value="Unassembled WGS sequence"/>
</dbReference>
<dbReference type="RefSeq" id="WP_271140400.1">
    <property type="nucleotide sequence ID" value="NZ_JAPYYP010000018.1"/>
</dbReference>
<dbReference type="InterPro" id="IPR000524">
    <property type="entry name" value="Tscrpt_reg_HTH_GntR"/>
</dbReference>
<dbReference type="Gene3D" id="3.90.1150.10">
    <property type="entry name" value="Aspartate Aminotransferase, domain 1"/>
    <property type="match status" value="1"/>
</dbReference>
<proteinExistence type="inferred from homology"/>
<dbReference type="GO" id="GO:0008483">
    <property type="term" value="F:transaminase activity"/>
    <property type="evidence" value="ECO:0007669"/>
    <property type="project" value="UniProtKB-KW"/>
</dbReference>
<dbReference type="PANTHER" id="PTHR46577">
    <property type="entry name" value="HTH-TYPE TRANSCRIPTIONAL REGULATORY PROTEIN GABR"/>
    <property type="match status" value="1"/>
</dbReference>
<evidence type="ECO:0000256" key="6">
    <source>
        <dbReference type="ARBA" id="ARBA00023015"/>
    </source>
</evidence>
<evidence type="ECO:0000313" key="10">
    <source>
        <dbReference type="EMBL" id="MDA5109540.1"/>
    </source>
</evidence>
<keyword evidence="7" id="KW-0238">DNA-binding</keyword>
<dbReference type="SUPFAM" id="SSF46785">
    <property type="entry name" value="Winged helix' DNA-binding domain"/>
    <property type="match status" value="1"/>
</dbReference>
<dbReference type="Gene3D" id="1.10.10.10">
    <property type="entry name" value="Winged helix-like DNA-binding domain superfamily/Winged helix DNA-binding domain"/>
    <property type="match status" value="1"/>
</dbReference>
<keyword evidence="11" id="KW-1185">Reference proteome</keyword>
<dbReference type="InterPro" id="IPR036390">
    <property type="entry name" value="WH_DNA-bd_sf"/>
</dbReference>
<comment type="similarity">
    <text evidence="2">In the C-terminal section; belongs to the class-I pyridoxal-phosphate-dependent aminotransferase family.</text>
</comment>
<evidence type="ECO:0000313" key="11">
    <source>
        <dbReference type="Proteomes" id="UP001151071"/>
    </source>
</evidence>
<comment type="caution">
    <text evidence="10">The sequence shown here is derived from an EMBL/GenBank/DDBJ whole genome shotgun (WGS) entry which is preliminary data.</text>
</comment>
<dbReference type="SUPFAM" id="SSF53383">
    <property type="entry name" value="PLP-dependent transferases"/>
    <property type="match status" value="1"/>
</dbReference>